<reference evidence="2 3" key="1">
    <citation type="submission" date="2024-02" db="EMBL/GenBank/DDBJ databases">
        <title>First draft genome assembly of two strains of Seiridium cardinale.</title>
        <authorList>
            <person name="Emiliani G."/>
            <person name="Scali E."/>
        </authorList>
    </citation>
    <scope>NUCLEOTIDE SEQUENCE [LARGE SCALE GENOMIC DNA]</scope>
    <source>
        <strain evidence="2 3">BM-138-000479</strain>
    </source>
</reference>
<accession>A0ABR2XK90</accession>
<organism evidence="2 3">
    <name type="scientific">Seiridium cardinale</name>
    <dbReference type="NCBI Taxonomy" id="138064"/>
    <lineage>
        <taxon>Eukaryota</taxon>
        <taxon>Fungi</taxon>
        <taxon>Dikarya</taxon>
        <taxon>Ascomycota</taxon>
        <taxon>Pezizomycotina</taxon>
        <taxon>Sordariomycetes</taxon>
        <taxon>Xylariomycetidae</taxon>
        <taxon>Amphisphaeriales</taxon>
        <taxon>Sporocadaceae</taxon>
        <taxon>Seiridium</taxon>
    </lineage>
</organism>
<keyword evidence="3" id="KW-1185">Reference proteome</keyword>
<evidence type="ECO:0000313" key="3">
    <source>
        <dbReference type="Proteomes" id="UP001465668"/>
    </source>
</evidence>
<feature type="region of interest" description="Disordered" evidence="1">
    <location>
        <begin position="1"/>
        <end position="35"/>
    </location>
</feature>
<sequence>MAPMQKSSSPPVSTVSSQLQADQDPQAAVEPDRAKERIGYMERLIVRRDDDGDGGHGRILDGQLLPSLLMKQILVGQISVAASANTHHALESHQVHQLMSLKGEIVHAHRLAHILTSAERTHIESYDGSTTAISTTGYYCCYG</sequence>
<dbReference type="EMBL" id="JARVKM010000043">
    <property type="protein sequence ID" value="KAK9774213.1"/>
    <property type="molecule type" value="Genomic_DNA"/>
</dbReference>
<protein>
    <submittedName>
        <fullName evidence="2">Uncharacterized protein</fullName>
    </submittedName>
</protein>
<comment type="caution">
    <text evidence="2">The sequence shown here is derived from an EMBL/GenBank/DDBJ whole genome shotgun (WGS) entry which is preliminary data.</text>
</comment>
<proteinExistence type="predicted"/>
<dbReference type="Proteomes" id="UP001465668">
    <property type="component" value="Unassembled WGS sequence"/>
</dbReference>
<evidence type="ECO:0000256" key="1">
    <source>
        <dbReference type="SAM" id="MobiDB-lite"/>
    </source>
</evidence>
<name>A0ABR2XK90_9PEZI</name>
<feature type="compositionally biased region" description="Low complexity" evidence="1">
    <location>
        <begin position="7"/>
        <end position="17"/>
    </location>
</feature>
<evidence type="ECO:0000313" key="2">
    <source>
        <dbReference type="EMBL" id="KAK9774213.1"/>
    </source>
</evidence>
<gene>
    <name evidence="2" type="ORF">SCAR479_09077</name>
</gene>